<dbReference type="PANTHER" id="PTHR42802:SF1">
    <property type="entry name" value="L-ORNITHINE N(5)-MONOOXYGENASE"/>
    <property type="match status" value="1"/>
</dbReference>
<name>A0A5R9E0J2_9ACTN</name>
<feature type="compositionally biased region" description="Pro residues" evidence="16">
    <location>
        <begin position="425"/>
        <end position="435"/>
    </location>
</feature>
<keyword evidence="10 17" id="KW-0503">Monooxygenase</keyword>
<dbReference type="Proteomes" id="UP000305921">
    <property type="component" value="Unassembled WGS sequence"/>
</dbReference>
<evidence type="ECO:0000313" key="17">
    <source>
        <dbReference type="EMBL" id="TLQ42579.1"/>
    </source>
</evidence>
<evidence type="ECO:0000313" key="18">
    <source>
        <dbReference type="Proteomes" id="UP000305921"/>
    </source>
</evidence>
<dbReference type="InterPro" id="IPR025700">
    <property type="entry name" value="Lys/Orn_oxygenase"/>
</dbReference>
<dbReference type="PANTHER" id="PTHR42802">
    <property type="entry name" value="MONOOXYGENASE"/>
    <property type="match status" value="1"/>
</dbReference>
<dbReference type="Pfam" id="PF13434">
    <property type="entry name" value="Lys_Orn_oxgnase"/>
    <property type="match status" value="1"/>
</dbReference>
<dbReference type="AlphaFoldDB" id="A0A5R9E0J2"/>
<evidence type="ECO:0000256" key="4">
    <source>
        <dbReference type="ARBA" id="ARBA00013076"/>
    </source>
</evidence>
<evidence type="ECO:0000256" key="5">
    <source>
        <dbReference type="ARBA" id="ARBA00016406"/>
    </source>
</evidence>
<dbReference type="GO" id="GO:0047091">
    <property type="term" value="F:L-lysine 6-monooxygenase (NADPH) activity"/>
    <property type="evidence" value="ECO:0007669"/>
    <property type="project" value="UniProtKB-EC"/>
</dbReference>
<feature type="region of interest" description="Disordered" evidence="16">
    <location>
        <begin position="418"/>
        <end position="442"/>
    </location>
</feature>
<evidence type="ECO:0000256" key="12">
    <source>
        <dbReference type="ARBA" id="ARBA00031158"/>
    </source>
</evidence>
<dbReference type="OrthoDB" id="7527071at2"/>
<evidence type="ECO:0000256" key="10">
    <source>
        <dbReference type="ARBA" id="ARBA00023033"/>
    </source>
</evidence>
<dbReference type="InterPro" id="IPR036188">
    <property type="entry name" value="FAD/NAD-bd_sf"/>
</dbReference>
<sequence length="442" mass="49339">MEDVEQYDLVGIGTGPTNLSLAALAEPVPNFSARFLDARPEFRWHPGMMVPDAGLQVSYLKDLVTTVDPTSRFSFLNYLAENGRLFRSLIANRDRCTRQEFEQYYRWVARQLPSLRWNRPVDEVRLRRNRLEAVSGRTRYSTGSLVLGTGRTPALPGFAEPLQGPTVLHSADLLHLAPKVRGKDVLVVGGGQSGAEVVNYFLGPDRALPGRLTWISSRVGFQPLDDSPFTNEWFAPDYVDHFHRLPAERRAELLRHQRLASDGITESLLEGIYQRLYQLDFLAGAPLQHQLLTGRRVVGLERDGDRLVAAVHNQDLDREEVHAADVVVFCTGYRSALPACMDPLADRLLNARGELEVNRDYSLEWDGPTGVRIYVQNMSEPTHGVADPNLSLAAWRSAQILNAITGRKVYRTDHETSATAWSSGFPPPGAPPSEPLPTVRSI</sequence>
<dbReference type="EC" id="1.14.13.59" evidence="4"/>
<keyword evidence="9" id="KW-0560">Oxidoreductase</keyword>
<evidence type="ECO:0000256" key="2">
    <source>
        <dbReference type="ARBA" id="ARBA00004924"/>
    </source>
</evidence>
<evidence type="ECO:0000256" key="16">
    <source>
        <dbReference type="SAM" id="MobiDB-lite"/>
    </source>
</evidence>
<keyword evidence="7" id="KW-0274">FAD</keyword>
<comment type="caution">
    <text evidence="17">The sequence shown here is derived from an EMBL/GenBank/DDBJ whole genome shotgun (WGS) entry which is preliminary data.</text>
</comment>
<dbReference type="EMBL" id="VAWE01000001">
    <property type="protein sequence ID" value="TLQ42579.1"/>
    <property type="molecule type" value="Genomic_DNA"/>
</dbReference>
<comment type="cofactor">
    <cofactor evidence="1">
        <name>FAD</name>
        <dbReference type="ChEBI" id="CHEBI:57692"/>
    </cofactor>
</comment>
<dbReference type="PRINTS" id="PR00368">
    <property type="entry name" value="FADPNR"/>
</dbReference>
<comment type="catalytic activity">
    <reaction evidence="15">
        <text>L-lysine + NADPH + O2 = N(6)-hydroxy-L-lysine + NADP(+) + H2O</text>
        <dbReference type="Rhea" id="RHEA:23228"/>
        <dbReference type="ChEBI" id="CHEBI:15377"/>
        <dbReference type="ChEBI" id="CHEBI:15379"/>
        <dbReference type="ChEBI" id="CHEBI:32551"/>
        <dbReference type="ChEBI" id="CHEBI:57783"/>
        <dbReference type="ChEBI" id="CHEBI:57820"/>
        <dbReference type="ChEBI" id="CHEBI:58349"/>
        <dbReference type="EC" id="1.14.13.59"/>
    </reaction>
</comment>
<evidence type="ECO:0000256" key="6">
    <source>
        <dbReference type="ARBA" id="ARBA00022630"/>
    </source>
</evidence>
<protein>
    <recommendedName>
        <fullName evidence="5">L-lysine N6-monooxygenase MbtG</fullName>
        <ecNumber evidence="4">1.14.13.59</ecNumber>
    </recommendedName>
    <alternativeName>
        <fullName evidence="14">Lysine 6-N-hydroxylase</fullName>
    </alternativeName>
    <alternativeName>
        <fullName evidence="13">Lysine N6-hydroxylase</fullName>
    </alternativeName>
    <alternativeName>
        <fullName evidence="11">Lysine-N-oxygenase</fullName>
    </alternativeName>
    <alternativeName>
        <fullName evidence="12">Mycobactin synthase protein G</fullName>
    </alternativeName>
</protein>
<proteinExistence type="inferred from homology"/>
<dbReference type="Gene3D" id="3.50.50.60">
    <property type="entry name" value="FAD/NAD(P)-binding domain"/>
    <property type="match status" value="1"/>
</dbReference>
<reference evidence="17 18" key="1">
    <citation type="submission" date="2019-05" db="EMBL/GenBank/DDBJ databases">
        <title>Streptomyces marianii sp. nov., a novel marine actinomycete from southern coast of India.</title>
        <authorList>
            <person name="Iniyan A.M."/>
            <person name="Wink J."/>
            <person name="Ramprasad E."/>
            <person name="Ramana C.V."/>
            <person name="Bunk B."/>
            <person name="Sproer C."/>
            <person name="Joseph F.-J.R.S."/>
            <person name="Vincent S.G.P."/>
        </authorList>
    </citation>
    <scope>NUCLEOTIDE SEQUENCE [LARGE SCALE GENOMIC DNA]</scope>
    <source>
        <strain evidence="17 18">ICN19</strain>
    </source>
</reference>
<evidence type="ECO:0000256" key="9">
    <source>
        <dbReference type="ARBA" id="ARBA00023002"/>
    </source>
</evidence>
<organism evidence="17 18">
    <name type="scientific">Streptomyces marianii</name>
    <dbReference type="NCBI Taxonomy" id="1817406"/>
    <lineage>
        <taxon>Bacteria</taxon>
        <taxon>Bacillati</taxon>
        <taxon>Actinomycetota</taxon>
        <taxon>Actinomycetes</taxon>
        <taxon>Kitasatosporales</taxon>
        <taxon>Streptomycetaceae</taxon>
        <taxon>Streptomyces</taxon>
    </lineage>
</organism>
<evidence type="ECO:0000256" key="13">
    <source>
        <dbReference type="ARBA" id="ARBA00032493"/>
    </source>
</evidence>
<evidence type="ECO:0000256" key="3">
    <source>
        <dbReference type="ARBA" id="ARBA00007588"/>
    </source>
</evidence>
<comment type="pathway">
    <text evidence="2">Siderophore biosynthesis.</text>
</comment>
<evidence type="ECO:0000256" key="8">
    <source>
        <dbReference type="ARBA" id="ARBA00022857"/>
    </source>
</evidence>
<comment type="similarity">
    <text evidence="3">Belongs to the lysine N(6)-hydroxylase/L-ornithine N(5)-oxygenase family.</text>
</comment>
<keyword evidence="18" id="KW-1185">Reference proteome</keyword>
<evidence type="ECO:0000256" key="1">
    <source>
        <dbReference type="ARBA" id="ARBA00001974"/>
    </source>
</evidence>
<dbReference type="SUPFAM" id="SSF51905">
    <property type="entry name" value="FAD/NAD(P)-binding domain"/>
    <property type="match status" value="1"/>
</dbReference>
<evidence type="ECO:0000256" key="14">
    <source>
        <dbReference type="ARBA" id="ARBA00032738"/>
    </source>
</evidence>
<accession>A0A5R9E0J2</accession>
<evidence type="ECO:0000256" key="11">
    <source>
        <dbReference type="ARBA" id="ARBA00029939"/>
    </source>
</evidence>
<keyword evidence="8" id="KW-0521">NADP</keyword>
<dbReference type="RefSeq" id="WP_138051992.1">
    <property type="nucleotide sequence ID" value="NZ_VAWE01000001.1"/>
</dbReference>
<keyword evidence="6" id="KW-0285">Flavoprotein</keyword>
<gene>
    <name evidence="17" type="ORF">FEF34_04710</name>
</gene>
<evidence type="ECO:0000256" key="7">
    <source>
        <dbReference type="ARBA" id="ARBA00022827"/>
    </source>
</evidence>
<evidence type="ECO:0000256" key="15">
    <source>
        <dbReference type="ARBA" id="ARBA00048407"/>
    </source>
</evidence>